<keyword evidence="7" id="KW-0206">Cytoskeleton</keyword>
<gene>
    <name evidence="10" type="ORF">TCAL_07699</name>
</gene>
<evidence type="ECO:0000256" key="2">
    <source>
        <dbReference type="ARBA" id="ARBA00006752"/>
    </source>
</evidence>
<dbReference type="STRING" id="6832.A0A553NET1"/>
<comment type="catalytic activity">
    <reaction evidence="8">
        <text>ATP + H2O = ADP + phosphate + H(+)</text>
        <dbReference type="Rhea" id="RHEA:13065"/>
        <dbReference type="ChEBI" id="CHEBI:15377"/>
        <dbReference type="ChEBI" id="CHEBI:15378"/>
        <dbReference type="ChEBI" id="CHEBI:30616"/>
        <dbReference type="ChEBI" id="CHEBI:43474"/>
        <dbReference type="ChEBI" id="CHEBI:456216"/>
    </reaction>
</comment>
<comment type="caution">
    <text evidence="10">The sequence shown here is derived from an EMBL/GenBank/DDBJ whole genome shotgun (WGS) entry which is preliminary data.</text>
</comment>
<keyword evidence="11" id="KW-1185">Reference proteome</keyword>
<sequence length="376" mass="42028">MGGNESDSAHLVVDLGSNSCKAGFAGDRTPPIDFPSIVGNVIHPKGILTYVGDKAQTQRGIVSQRCPIKHGLVTNWHDMERIWHHVLYNHLNVDPEEHAILLTQELTAPKRDRETMTELMFEIFNIQALYVADPSRLSMYASKKSTGIVVNSGFDTTHITPVYENHVLAHACNLLKFGGQDITLHLLNLLTQRRSSFLKELDGIAKRNIAQRIKETLAYVALDFGKEMAATPYSSLLSKTCDLSSGEVITIHKERFRCAEALFQPSDMGLNQKGIHQMTLDSIMRCDEDIRKELFSNIILTGGSTMLPGMAARMEREITALAPPYTKINVISPSDRQYSPWIGGSILASQPQFQQMCISQEEYDEIGPSIVHRRCF</sequence>
<dbReference type="GO" id="GO:0005524">
    <property type="term" value="F:ATP binding"/>
    <property type="evidence" value="ECO:0007669"/>
    <property type="project" value="UniProtKB-KW"/>
</dbReference>
<dbReference type="AlphaFoldDB" id="A0A553NET1"/>
<keyword evidence="5" id="KW-0378">Hydrolase</keyword>
<dbReference type="Pfam" id="PF00022">
    <property type="entry name" value="Actin"/>
    <property type="match status" value="1"/>
</dbReference>
<evidence type="ECO:0000256" key="8">
    <source>
        <dbReference type="ARBA" id="ARBA00049360"/>
    </source>
</evidence>
<dbReference type="FunFam" id="3.30.420.40:FF:000218">
    <property type="entry name" value="actin, alpha sarcomeric/skeletal-like"/>
    <property type="match status" value="1"/>
</dbReference>
<dbReference type="FunFam" id="3.30.420.40:FF:000058">
    <property type="entry name" value="Putative actin-related protein 5"/>
    <property type="match status" value="1"/>
</dbReference>
<dbReference type="GO" id="GO:0005856">
    <property type="term" value="C:cytoskeleton"/>
    <property type="evidence" value="ECO:0007669"/>
    <property type="project" value="UniProtKB-SubCell"/>
</dbReference>
<evidence type="ECO:0000256" key="9">
    <source>
        <dbReference type="RuleBase" id="RU000487"/>
    </source>
</evidence>
<dbReference type="Gene3D" id="3.30.420.40">
    <property type="match status" value="2"/>
</dbReference>
<evidence type="ECO:0008006" key="12">
    <source>
        <dbReference type="Google" id="ProtNLM"/>
    </source>
</evidence>
<evidence type="ECO:0000256" key="3">
    <source>
        <dbReference type="ARBA" id="ARBA00022490"/>
    </source>
</evidence>
<evidence type="ECO:0000256" key="4">
    <source>
        <dbReference type="ARBA" id="ARBA00022741"/>
    </source>
</evidence>
<dbReference type="InterPro" id="IPR043129">
    <property type="entry name" value="ATPase_NBD"/>
</dbReference>
<keyword evidence="6" id="KW-0067">ATP-binding</keyword>
<dbReference type="InterPro" id="IPR004000">
    <property type="entry name" value="Actin"/>
</dbReference>
<organism evidence="10 11">
    <name type="scientific">Tigriopus californicus</name>
    <name type="common">Marine copepod</name>
    <dbReference type="NCBI Taxonomy" id="6832"/>
    <lineage>
        <taxon>Eukaryota</taxon>
        <taxon>Metazoa</taxon>
        <taxon>Ecdysozoa</taxon>
        <taxon>Arthropoda</taxon>
        <taxon>Crustacea</taxon>
        <taxon>Multicrustacea</taxon>
        <taxon>Hexanauplia</taxon>
        <taxon>Copepoda</taxon>
        <taxon>Harpacticoida</taxon>
        <taxon>Harpacticidae</taxon>
        <taxon>Tigriopus</taxon>
    </lineage>
</organism>
<protein>
    <recommendedName>
        <fullName evidence="12">Actin</fullName>
    </recommendedName>
</protein>
<dbReference type="Gene3D" id="3.90.640.10">
    <property type="entry name" value="Actin, Chain A, domain 4"/>
    <property type="match status" value="1"/>
</dbReference>
<dbReference type="OrthoDB" id="5572108at2759"/>
<evidence type="ECO:0000313" key="11">
    <source>
        <dbReference type="Proteomes" id="UP000318571"/>
    </source>
</evidence>
<dbReference type="FunFam" id="3.30.420.40:FF:000148">
    <property type="entry name" value="Actin, alpha skeletal muscle"/>
    <property type="match status" value="1"/>
</dbReference>
<dbReference type="GO" id="GO:0016787">
    <property type="term" value="F:hydrolase activity"/>
    <property type="evidence" value="ECO:0007669"/>
    <property type="project" value="UniProtKB-KW"/>
</dbReference>
<comment type="similarity">
    <text evidence="2 9">Belongs to the actin family.</text>
</comment>
<dbReference type="EMBL" id="VCGU01000458">
    <property type="protein sequence ID" value="TRY63952.1"/>
    <property type="molecule type" value="Genomic_DNA"/>
</dbReference>
<comment type="subcellular location">
    <subcellularLocation>
        <location evidence="1">Cytoplasm</location>
        <location evidence="1">Cytoskeleton</location>
    </subcellularLocation>
</comment>
<evidence type="ECO:0000256" key="7">
    <source>
        <dbReference type="ARBA" id="ARBA00023212"/>
    </source>
</evidence>
<dbReference type="SUPFAM" id="SSF53067">
    <property type="entry name" value="Actin-like ATPase domain"/>
    <property type="match status" value="2"/>
</dbReference>
<keyword evidence="4" id="KW-0547">Nucleotide-binding</keyword>
<dbReference type="Proteomes" id="UP000318571">
    <property type="component" value="Chromosome 10"/>
</dbReference>
<dbReference type="PANTHER" id="PTHR11937">
    <property type="entry name" value="ACTIN"/>
    <property type="match status" value="1"/>
</dbReference>
<dbReference type="PRINTS" id="PR00190">
    <property type="entry name" value="ACTIN"/>
</dbReference>
<evidence type="ECO:0000256" key="1">
    <source>
        <dbReference type="ARBA" id="ARBA00004245"/>
    </source>
</evidence>
<dbReference type="SMART" id="SM00268">
    <property type="entry name" value="ACTIN"/>
    <property type="match status" value="1"/>
</dbReference>
<keyword evidence="3" id="KW-0963">Cytoplasm</keyword>
<evidence type="ECO:0000256" key="5">
    <source>
        <dbReference type="ARBA" id="ARBA00022801"/>
    </source>
</evidence>
<name>A0A553NET1_TIGCA</name>
<accession>A0A553NET1</accession>
<proteinExistence type="inferred from homology"/>
<evidence type="ECO:0000256" key="6">
    <source>
        <dbReference type="ARBA" id="ARBA00022840"/>
    </source>
</evidence>
<reference evidence="10 11" key="1">
    <citation type="journal article" date="2018" name="Nat. Ecol. Evol.">
        <title>Genomic signatures of mitonuclear coevolution across populations of Tigriopus californicus.</title>
        <authorList>
            <person name="Barreto F.S."/>
            <person name="Watson E.T."/>
            <person name="Lima T.G."/>
            <person name="Willett C.S."/>
            <person name="Edmands S."/>
            <person name="Li W."/>
            <person name="Burton R.S."/>
        </authorList>
    </citation>
    <scope>NUCLEOTIDE SEQUENCE [LARGE SCALE GENOMIC DNA]</scope>
    <source>
        <strain evidence="10 11">San Diego</strain>
    </source>
</reference>
<evidence type="ECO:0000313" key="10">
    <source>
        <dbReference type="EMBL" id="TRY63952.1"/>
    </source>
</evidence>